<proteinExistence type="predicted"/>
<accession>A0A815Q5U0</accession>
<dbReference type="EMBL" id="CAJNON010001398">
    <property type="protein sequence ID" value="CAF1459241.1"/>
    <property type="molecule type" value="Genomic_DNA"/>
</dbReference>
<evidence type="ECO:0000256" key="1">
    <source>
        <dbReference type="SAM" id="MobiDB-lite"/>
    </source>
</evidence>
<comment type="caution">
    <text evidence="2">The sequence shown here is derived from an EMBL/GenBank/DDBJ whole genome shotgun (WGS) entry which is preliminary data.</text>
</comment>
<reference evidence="2" key="1">
    <citation type="submission" date="2021-02" db="EMBL/GenBank/DDBJ databases">
        <authorList>
            <person name="Nowell W R."/>
        </authorList>
    </citation>
    <scope>NUCLEOTIDE SEQUENCE</scope>
</reference>
<sequence>MINEQVATLEQRRSSKQFPPPSTLLDHMIDHIDEVLSTSNDAIEQNISTNITQDQFQKMNQLKHDIIQQSIITAANMSKNYFDITLNKNYDESQSSENHNAVIHAMETRRLYMIKRAEYLLQYKLASYFK</sequence>
<dbReference type="AlphaFoldDB" id="A0A815Q5U0"/>
<gene>
    <name evidence="3" type="ORF">OKA104_LOCUS26349</name>
    <name evidence="2" type="ORF">VCS650_LOCUS39947</name>
</gene>
<organism evidence="2 4">
    <name type="scientific">Adineta steineri</name>
    <dbReference type="NCBI Taxonomy" id="433720"/>
    <lineage>
        <taxon>Eukaryota</taxon>
        <taxon>Metazoa</taxon>
        <taxon>Spiralia</taxon>
        <taxon>Gnathifera</taxon>
        <taxon>Rotifera</taxon>
        <taxon>Eurotatoria</taxon>
        <taxon>Bdelloidea</taxon>
        <taxon>Adinetida</taxon>
        <taxon>Adinetidae</taxon>
        <taxon>Adineta</taxon>
    </lineage>
</organism>
<dbReference type="OrthoDB" id="10057120at2759"/>
<evidence type="ECO:0000313" key="3">
    <source>
        <dbReference type="EMBL" id="CAF3940352.1"/>
    </source>
</evidence>
<feature type="region of interest" description="Disordered" evidence="1">
    <location>
        <begin position="1"/>
        <end position="21"/>
    </location>
</feature>
<protein>
    <submittedName>
        <fullName evidence="2">Uncharacterized protein</fullName>
    </submittedName>
</protein>
<dbReference type="Proteomes" id="UP000663891">
    <property type="component" value="Unassembled WGS sequence"/>
</dbReference>
<dbReference type="EMBL" id="CAJOAY010002302">
    <property type="protein sequence ID" value="CAF3940352.1"/>
    <property type="molecule type" value="Genomic_DNA"/>
</dbReference>
<name>A0A815Q5U0_9BILA</name>
<evidence type="ECO:0000313" key="2">
    <source>
        <dbReference type="EMBL" id="CAF1459241.1"/>
    </source>
</evidence>
<evidence type="ECO:0000313" key="4">
    <source>
        <dbReference type="Proteomes" id="UP000663891"/>
    </source>
</evidence>
<dbReference type="Proteomes" id="UP000663881">
    <property type="component" value="Unassembled WGS sequence"/>
</dbReference>